<reference evidence="10" key="2">
    <citation type="submission" date="2020-04" db="EMBL/GenBank/DDBJ databases">
        <authorList>
            <consortium name="NCBI Genome Project"/>
        </authorList>
    </citation>
    <scope>NUCLEOTIDE SEQUENCE</scope>
    <source>
        <strain evidence="10">CBS 781.70</strain>
    </source>
</reference>
<evidence type="ECO:0000313" key="8">
    <source>
        <dbReference type="EMBL" id="KAF1811782.1"/>
    </source>
</evidence>
<feature type="domain" description="DML1/Misato tubulin" evidence="7">
    <location>
        <begin position="189"/>
        <end position="331"/>
    </location>
</feature>
<dbReference type="Gene3D" id="3.40.50.1440">
    <property type="entry name" value="Tubulin/FtsZ, GTPase domain"/>
    <property type="match status" value="2"/>
</dbReference>
<dbReference type="Pfam" id="PF14881">
    <property type="entry name" value="Tubulin_3"/>
    <property type="match status" value="2"/>
</dbReference>
<dbReference type="PANTHER" id="PTHR13391:SF0">
    <property type="entry name" value="PROTEIN MISATO HOMOLOG 1"/>
    <property type="match status" value="1"/>
</dbReference>
<dbReference type="Pfam" id="PF10644">
    <property type="entry name" value="Misat_Tub_SegII"/>
    <property type="match status" value="1"/>
</dbReference>
<dbReference type="PANTHER" id="PTHR13391">
    <property type="entry name" value="MITOCHONDRIAL DISTRIBUTION REGULATOR MISATO"/>
    <property type="match status" value="1"/>
</dbReference>
<evidence type="ECO:0000313" key="9">
    <source>
        <dbReference type="Proteomes" id="UP000504638"/>
    </source>
</evidence>
<dbReference type="SUPFAM" id="SSF52490">
    <property type="entry name" value="Tubulin nucleotide-binding domain-like"/>
    <property type="match status" value="1"/>
</dbReference>
<name>A0A6G1G1C3_9PEZI</name>
<protein>
    <recommendedName>
        <fullName evidence="11">Tubulin nucleotide-binding domain-like protein</fullName>
    </recommendedName>
</protein>
<evidence type="ECO:0000256" key="5">
    <source>
        <dbReference type="SAM" id="MobiDB-lite"/>
    </source>
</evidence>
<dbReference type="EMBL" id="ML975160">
    <property type="protein sequence ID" value="KAF1811782.1"/>
    <property type="molecule type" value="Genomic_DNA"/>
</dbReference>
<feature type="domain" description="Misato Segment II tubulin-like" evidence="6">
    <location>
        <begin position="2"/>
        <end position="121"/>
    </location>
</feature>
<proteinExistence type="inferred from homology"/>
<dbReference type="InterPro" id="IPR049942">
    <property type="entry name" value="DML1/Misato"/>
</dbReference>
<evidence type="ECO:0000256" key="1">
    <source>
        <dbReference type="ARBA" id="ARBA00003757"/>
    </source>
</evidence>
<dbReference type="GO" id="GO:0005739">
    <property type="term" value="C:mitochondrion"/>
    <property type="evidence" value="ECO:0007669"/>
    <property type="project" value="UniProtKB-SubCell"/>
</dbReference>
<dbReference type="Proteomes" id="UP000504638">
    <property type="component" value="Unplaced"/>
</dbReference>
<dbReference type="OrthoDB" id="271881at2759"/>
<reference evidence="10" key="3">
    <citation type="submission" date="2025-04" db="UniProtKB">
        <authorList>
            <consortium name="RefSeq"/>
        </authorList>
    </citation>
    <scope>IDENTIFICATION</scope>
    <source>
        <strain evidence="10">CBS 781.70</strain>
    </source>
</reference>
<evidence type="ECO:0000256" key="3">
    <source>
        <dbReference type="ARBA" id="ARBA00008507"/>
    </source>
</evidence>
<keyword evidence="4" id="KW-0496">Mitochondrion</keyword>
<feature type="domain" description="DML1/Misato tubulin" evidence="7">
    <location>
        <begin position="128"/>
        <end position="153"/>
    </location>
</feature>
<dbReference type="InterPro" id="IPR029209">
    <property type="entry name" value="DML1/Misato_tubulin"/>
</dbReference>
<reference evidence="8 10" key="1">
    <citation type="submission" date="2020-01" db="EMBL/GenBank/DDBJ databases">
        <authorList>
            <consortium name="DOE Joint Genome Institute"/>
            <person name="Haridas S."/>
            <person name="Albert R."/>
            <person name="Binder M."/>
            <person name="Bloem J."/>
            <person name="Labutti K."/>
            <person name="Salamov A."/>
            <person name="Andreopoulos B."/>
            <person name="Baker S.E."/>
            <person name="Barry K."/>
            <person name="Bills G."/>
            <person name="Bluhm B.H."/>
            <person name="Cannon C."/>
            <person name="Castanera R."/>
            <person name="Culley D.E."/>
            <person name="Daum C."/>
            <person name="Ezra D."/>
            <person name="Gonzalez J.B."/>
            <person name="Henrissat B."/>
            <person name="Kuo A."/>
            <person name="Liang C."/>
            <person name="Lipzen A."/>
            <person name="Lutzoni F."/>
            <person name="Magnuson J."/>
            <person name="Mondo S."/>
            <person name="Nolan M."/>
            <person name="Ohm R."/>
            <person name="Pangilinan J."/>
            <person name="Park H.-J."/>
            <person name="Ramirez L."/>
            <person name="Alfaro M."/>
            <person name="Sun H."/>
            <person name="Tritt A."/>
            <person name="Yoshinaga Y."/>
            <person name="Zwiers L.-H."/>
            <person name="Turgeon B.G."/>
            <person name="Goodwin S.B."/>
            <person name="Spatafora J.W."/>
            <person name="Crous P.W."/>
            <person name="Grigoriev I.V."/>
        </authorList>
    </citation>
    <scope>NUCLEOTIDE SEQUENCE</scope>
    <source>
        <strain evidence="8 10">CBS 781.70</strain>
    </source>
</reference>
<evidence type="ECO:0000259" key="6">
    <source>
        <dbReference type="Pfam" id="PF10644"/>
    </source>
</evidence>
<sequence>MHEILTVQLGSASNHLGAHYWNTQESYFTYEANDGNEKPAVDHDISFRAGVGADGSDTYLPRALIYDLKDNFGSLKQVNALYEVENPSQAGNRLQLWHGSTATQSTAPSISPSPYSQALDQGTTTPSLLTDSTVRYWSDYLRVYFHPRTLHQITIPGFRGPNQSPGGRLPGLFSNSALGDLGRSTQEKTSLWSSGEDIWAELDSSPDGFEGEALRSFLEECDLPQGIQVFTSINDAWGNVSIKAVERIRDEIGSKTSLWLWGLEERIDATAAARTQSALNTARCMFEMGPHVSMFVPVSAQHAGFGIGLHPWRVAALEAAAIESFSLPTRLGERSSGQALMVDMETQLDWSGRRKAAKLAFSTHEGADITLWGDQIPLAVTARQRVGHKTEHVFGKVECIRGDWEDKTLDVANGHGNGNVVRHMSSVPFPILDSYPTIFEQELADQRSLAVKTSLSVTDEVATRLRSLSILARRAAELSERETLSNGLEGLREEYVEGWEADSDEDDD</sequence>
<feature type="region of interest" description="Disordered" evidence="5">
    <location>
        <begin position="101"/>
        <end position="124"/>
    </location>
</feature>
<comment type="subcellular location">
    <subcellularLocation>
        <location evidence="2">Mitochondrion</location>
    </subcellularLocation>
</comment>
<organism evidence="8">
    <name type="scientific">Eremomyces bilateralis CBS 781.70</name>
    <dbReference type="NCBI Taxonomy" id="1392243"/>
    <lineage>
        <taxon>Eukaryota</taxon>
        <taxon>Fungi</taxon>
        <taxon>Dikarya</taxon>
        <taxon>Ascomycota</taxon>
        <taxon>Pezizomycotina</taxon>
        <taxon>Dothideomycetes</taxon>
        <taxon>Dothideomycetes incertae sedis</taxon>
        <taxon>Eremomycetales</taxon>
        <taxon>Eremomycetaceae</taxon>
        <taxon>Eremomyces</taxon>
    </lineage>
</organism>
<evidence type="ECO:0000313" key="10">
    <source>
        <dbReference type="RefSeq" id="XP_033533413.1"/>
    </source>
</evidence>
<keyword evidence="9" id="KW-1185">Reference proteome</keyword>
<evidence type="ECO:0000256" key="4">
    <source>
        <dbReference type="ARBA" id="ARBA00023128"/>
    </source>
</evidence>
<dbReference type="AlphaFoldDB" id="A0A6G1G1C3"/>
<comment type="similarity">
    <text evidence="3">Belongs to the misato family.</text>
</comment>
<evidence type="ECO:0000259" key="7">
    <source>
        <dbReference type="Pfam" id="PF14881"/>
    </source>
</evidence>
<dbReference type="GeneID" id="54422479"/>
<dbReference type="InterPro" id="IPR036525">
    <property type="entry name" value="Tubulin/FtsZ_GTPase_sf"/>
</dbReference>
<dbReference type="RefSeq" id="XP_033533413.1">
    <property type="nucleotide sequence ID" value="XM_033681909.1"/>
</dbReference>
<dbReference type="InterPro" id="IPR019605">
    <property type="entry name" value="Misato_II_tubulin-like"/>
</dbReference>
<comment type="function">
    <text evidence="1">Involved in the partitioning of the mitochondrial organelle and mitochondrial DNA (mtDNA) inheritance.</text>
</comment>
<evidence type="ECO:0008006" key="11">
    <source>
        <dbReference type="Google" id="ProtNLM"/>
    </source>
</evidence>
<gene>
    <name evidence="8 10" type="ORF">P152DRAFT_482809</name>
</gene>
<dbReference type="GO" id="GO:0007005">
    <property type="term" value="P:mitochondrion organization"/>
    <property type="evidence" value="ECO:0007669"/>
    <property type="project" value="InterPro"/>
</dbReference>
<accession>A0A6G1G1C3</accession>
<evidence type="ECO:0000256" key="2">
    <source>
        <dbReference type="ARBA" id="ARBA00004173"/>
    </source>
</evidence>